<proteinExistence type="predicted"/>
<evidence type="ECO:0000313" key="8">
    <source>
        <dbReference type="Proteomes" id="UP000317691"/>
    </source>
</evidence>
<dbReference type="Proteomes" id="UP000317691">
    <property type="component" value="Unassembled WGS sequence"/>
</dbReference>
<evidence type="ECO:0000256" key="4">
    <source>
        <dbReference type="PROSITE-ProRule" id="PRU00333"/>
    </source>
</evidence>
<dbReference type="Pfam" id="PF02574">
    <property type="entry name" value="S-methyl_trans"/>
    <property type="match status" value="1"/>
</dbReference>
<evidence type="ECO:0000259" key="6">
    <source>
        <dbReference type="PROSITE" id="PS50970"/>
    </source>
</evidence>
<evidence type="ECO:0000313" key="7">
    <source>
        <dbReference type="EMBL" id="TMQ65169.1"/>
    </source>
</evidence>
<dbReference type="SUPFAM" id="SSF82282">
    <property type="entry name" value="Homocysteine S-methyltransferase"/>
    <property type="match status" value="1"/>
</dbReference>
<dbReference type="GO" id="GO:0008270">
    <property type="term" value="F:zinc ion binding"/>
    <property type="evidence" value="ECO:0007669"/>
    <property type="project" value="InterPro"/>
</dbReference>
<keyword evidence="3 4" id="KW-0479">Metal-binding</keyword>
<dbReference type="GO" id="GO:0009086">
    <property type="term" value="P:methionine biosynthetic process"/>
    <property type="evidence" value="ECO:0007669"/>
    <property type="project" value="InterPro"/>
</dbReference>
<dbReference type="GO" id="GO:0032259">
    <property type="term" value="P:methylation"/>
    <property type="evidence" value="ECO:0007669"/>
    <property type="project" value="UniProtKB-KW"/>
</dbReference>
<feature type="binding site" evidence="3 4">
    <location>
        <position position="311"/>
    </location>
    <ligand>
        <name>Zn(2+)</name>
        <dbReference type="ChEBI" id="CHEBI:29105"/>
    </ligand>
</feature>
<gene>
    <name evidence="7" type="ORF">E6K79_05225</name>
</gene>
<sequence length="331" mass="35391">MGSTRRTKPPREADASRGAGKSASPMTTTIPQNPLTARLTRGEIILLDGALGTELERRGVPTRLPLWSAQALVDAPDTVRQIHEEYVRAGAEILTANTFRTTPRALLKAGMEGEADRLTALAISLCREARQRAGLDREVWIAGSIAPLEDCYRPELAPPPGVAEREHREQAERLQRAGADLLLIETMNSVAEAVAALRGARGARLPVLVSFICRSPREIWSGEALGDAVHAVEALEPDAILVNCTPPEIAGACLDEITRATNLPVGCYPNAGAPDLERGAWSFDPAMTPGRFAEMAQAWVRSSAQIVGGCCGTGPDHIRALRGALPPVLLE</sequence>
<feature type="binding site" evidence="3 4">
    <location>
        <position position="244"/>
    </location>
    <ligand>
        <name>Zn(2+)</name>
        <dbReference type="ChEBI" id="CHEBI:29105"/>
    </ligand>
</feature>
<comment type="cofactor">
    <cofactor evidence="3">
        <name>Zn(2+)</name>
        <dbReference type="ChEBI" id="CHEBI:29105"/>
    </cofactor>
    <text evidence="3">Binds 1 zinc ion per subunit.</text>
</comment>
<evidence type="ECO:0000256" key="1">
    <source>
        <dbReference type="ARBA" id="ARBA00022603"/>
    </source>
</evidence>
<dbReference type="PROSITE" id="PS50970">
    <property type="entry name" value="HCY"/>
    <property type="match status" value="1"/>
</dbReference>
<dbReference type="InterPro" id="IPR003726">
    <property type="entry name" value="HCY_dom"/>
</dbReference>
<dbReference type="PIRSF" id="PIRSF037505">
    <property type="entry name" value="Betaine_HMT"/>
    <property type="match status" value="1"/>
</dbReference>
<evidence type="ECO:0000256" key="2">
    <source>
        <dbReference type="ARBA" id="ARBA00022679"/>
    </source>
</evidence>
<name>A0A538TNF0_UNCEI</name>
<dbReference type="InterPro" id="IPR017226">
    <property type="entry name" value="BHMT-like"/>
</dbReference>
<keyword evidence="1 4" id="KW-0489">Methyltransferase</keyword>
<dbReference type="PANTHER" id="PTHR11103:SF18">
    <property type="entry name" value="SLR1189 PROTEIN"/>
    <property type="match status" value="1"/>
</dbReference>
<feature type="compositionally biased region" description="Polar residues" evidence="5">
    <location>
        <begin position="24"/>
        <end position="35"/>
    </location>
</feature>
<keyword evidence="3 4" id="KW-0862">Zinc</keyword>
<dbReference type="InterPro" id="IPR036589">
    <property type="entry name" value="HCY_dom_sf"/>
</dbReference>
<accession>A0A538TNF0</accession>
<protein>
    <submittedName>
        <fullName evidence="7">Homocysteine S-methyltransferase family protein</fullName>
    </submittedName>
</protein>
<evidence type="ECO:0000256" key="5">
    <source>
        <dbReference type="SAM" id="MobiDB-lite"/>
    </source>
</evidence>
<feature type="binding site" evidence="3 4">
    <location>
        <position position="310"/>
    </location>
    <ligand>
        <name>Zn(2+)</name>
        <dbReference type="ChEBI" id="CHEBI:29105"/>
    </ligand>
</feature>
<dbReference type="AlphaFoldDB" id="A0A538TNF0"/>
<keyword evidence="2 4" id="KW-0808">Transferase</keyword>
<dbReference type="Gene3D" id="3.20.20.330">
    <property type="entry name" value="Homocysteine-binding-like domain"/>
    <property type="match status" value="1"/>
</dbReference>
<dbReference type="GO" id="GO:0008168">
    <property type="term" value="F:methyltransferase activity"/>
    <property type="evidence" value="ECO:0007669"/>
    <property type="project" value="UniProtKB-UniRule"/>
</dbReference>
<feature type="domain" description="Hcy-binding" evidence="6">
    <location>
        <begin position="33"/>
        <end position="325"/>
    </location>
</feature>
<dbReference type="PANTHER" id="PTHR11103">
    <property type="entry name" value="SLR1189 PROTEIN"/>
    <property type="match status" value="1"/>
</dbReference>
<organism evidence="7 8">
    <name type="scientific">Eiseniibacteriota bacterium</name>
    <dbReference type="NCBI Taxonomy" id="2212470"/>
    <lineage>
        <taxon>Bacteria</taxon>
        <taxon>Candidatus Eiseniibacteriota</taxon>
    </lineage>
</organism>
<feature type="region of interest" description="Disordered" evidence="5">
    <location>
        <begin position="1"/>
        <end position="35"/>
    </location>
</feature>
<reference evidence="7 8" key="1">
    <citation type="journal article" date="2019" name="Nat. Microbiol.">
        <title>Mediterranean grassland soil C-N compound turnover is dependent on rainfall and depth, and is mediated by genomically divergent microorganisms.</title>
        <authorList>
            <person name="Diamond S."/>
            <person name="Andeer P.F."/>
            <person name="Li Z."/>
            <person name="Crits-Christoph A."/>
            <person name="Burstein D."/>
            <person name="Anantharaman K."/>
            <person name="Lane K.R."/>
            <person name="Thomas B.C."/>
            <person name="Pan C."/>
            <person name="Northen T.R."/>
            <person name="Banfield J.F."/>
        </authorList>
    </citation>
    <scope>NUCLEOTIDE SEQUENCE [LARGE SCALE GENOMIC DNA]</scope>
    <source>
        <strain evidence="7">WS_9</strain>
    </source>
</reference>
<comment type="caution">
    <text evidence="7">The sequence shown here is derived from an EMBL/GenBank/DDBJ whole genome shotgun (WGS) entry which is preliminary data.</text>
</comment>
<evidence type="ECO:0000256" key="3">
    <source>
        <dbReference type="PIRSR" id="PIRSR037505-2"/>
    </source>
</evidence>
<dbReference type="EMBL" id="VBOZ01000014">
    <property type="protein sequence ID" value="TMQ65169.1"/>
    <property type="molecule type" value="Genomic_DNA"/>
</dbReference>